<accession>A0A7S4B2Z0</accession>
<dbReference type="EMBL" id="HBIZ01008069">
    <property type="protein sequence ID" value="CAE0752074.1"/>
    <property type="molecule type" value="Transcribed_RNA"/>
</dbReference>
<reference evidence="1" key="1">
    <citation type="submission" date="2021-01" db="EMBL/GenBank/DDBJ databases">
        <authorList>
            <person name="Corre E."/>
            <person name="Pelletier E."/>
            <person name="Niang G."/>
            <person name="Scheremetjew M."/>
            <person name="Finn R."/>
            <person name="Kale V."/>
            <person name="Holt S."/>
            <person name="Cochrane G."/>
            <person name="Meng A."/>
            <person name="Brown T."/>
            <person name="Cohen L."/>
        </authorList>
    </citation>
    <scope>NUCLEOTIDE SEQUENCE</scope>
    <source>
        <strain evidence="1">CCMP645</strain>
    </source>
</reference>
<evidence type="ECO:0000313" key="1">
    <source>
        <dbReference type="EMBL" id="CAE0752074.1"/>
    </source>
</evidence>
<protein>
    <submittedName>
        <fullName evidence="1">Uncharacterized protein</fullName>
    </submittedName>
</protein>
<organism evidence="1">
    <name type="scientific">Chrysotila carterae</name>
    <name type="common">Marine alga</name>
    <name type="synonym">Syracosphaera carterae</name>
    <dbReference type="NCBI Taxonomy" id="13221"/>
    <lineage>
        <taxon>Eukaryota</taxon>
        <taxon>Haptista</taxon>
        <taxon>Haptophyta</taxon>
        <taxon>Prymnesiophyceae</taxon>
        <taxon>Isochrysidales</taxon>
        <taxon>Isochrysidaceae</taxon>
        <taxon>Chrysotila</taxon>
    </lineage>
</organism>
<sequence>MRLDRRGKPCLMGNLLQFHPDDPRRVVHCNCKRHASWMYTHATLPSRFSTQLASMRADGLRNRSAELLVSDGANRGDEARLRVGLEGSLSHQYLSRQCVDAVEPIAQLLERLGVRGGASGQTACEAHGLLCPPPRWLKGNLSQLTQAQFERRSGIPVFEPDSFLAEILPNPNLAE</sequence>
<name>A0A7S4B2Z0_CHRCT</name>
<dbReference type="AlphaFoldDB" id="A0A7S4B2Z0"/>
<gene>
    <name evidence="1" type="ORF">PCAR00345_LOCUS4659</name>
</gene>
<proteinExistence type="predicted"/>